<organism evidence="2 3">
    <name type="scientific">Peronospora belbahrii</name>
    <dbReference type="NCBI Taxonomy" id="622444"/>
    <lineage>
        <taxon>Eukaryota</taxon>
        <taxon>Sar</taxon>
        <taxon>Stramenopiles</taxon>
        <taxon>Oomycota</taxon>
        <taxon>Peronosporomycetes</taxon>
        <taxon>Peronosporales</taxon>
        <taxon>Peronosporaceae</taxon>
        <taxon>Peronospora</taxon>
    </lineage>
</organism>
<protein>
    <submittedName>
        <fullName evidence="2">Uncharacterized protein</fullName>
    </submittedName>
</protein>
<accession>A0ABN8CVP1</accession>
<dbReference type="EMBL" id="CAKLCB010000151">
    <property type="protein sequence ID" value="CAH0515966.1"/>
    <property type="molecule type" value="Genomic_DNA"/>
</dbReference>
<keyword evidence="1" id="KW-0812">Transmembrane</keyword>
<keyword evidence="1" id="KW-0472">Membrane</keyword>
<name>A0ABN8CVP1_9STRA</name>
<evidence type="ECO:0000313" key="2">
    <source>
        <dbReference type="EMBL" id="CAH0515966.1"/>
    </source>
</evidence>
<sequence length="151" mass="17484">MHVQGHLFVRNEDANKIRRYLETLTTQLNIEVQELQARRHYALEQLEGLSNQSRCNCEREEILLPPTQPTAEPKAESQFLRNASWQLKPTESKGSETKVRGDKEASIHHHTSFLSSTFFVLVVFFMAIPVACVIGFVLFCKRRRRPQHTHA</sequence>
<evidence type="ECO:0000256" key="1">
    <source>
        <dbReference type="SAM" id="Phobius"/>
    </source>
</evidence>
<comment type="caution">
    <text evidence="2">The sequence shown here is derived from an EMBL/GenBank/DDBJ whole genome shotgun (WGS) entry which is preliminary data.</text>
</comment>
<keyword evidence="3" id="KW-1185">Reference proteome</keyword>
<evidence type="ECO:0000313" key="3">
    <source>
        <dbReference type="Proteomes" id="UP001158986"/>
    </source>
</evidence>
<feature type="transmembrane region" description="Helical" evidence="1">
    <location>
        <begin position="118"/>
        <end position="140"/>
    </location>
</feature>
<gene>
    <name evidence="2" type="ORF">PBS001_LOCUS2652</name>
</gene>
<reference evidence="2 3" key="1">
    <citation type="submission" date="2021-11" db="EMBL/GenBank/DDBJ databases">
        <authorList>
            <person name="Islam A."/>
            <person name="Islam S."/>
            <person name="Flora M.S."/>
            <person name="Rahman M."/>
            <person name="Ziaur R.M."/>
            <person name="Epstein J.H."/>
            <person name="Hassan M."/>
            <person name="Klassen M."/>
            <person name="Woodard K."/>
            <person name="Webb A."/>
            <person name="Webby R.J."/>
            <person name="El Zowalaty M.E."/>
        </authorList>
    </citation>
    <scope>NUCLEOTIDE SEQUENCE [LARGE SCALE GENOMIC DNA]</scope>
    <source>
        <strain evidence="2">Pbs1</strain>
    </source>
</reference>
<keyword evidence="1" id="KW-1133">Transmembrane helix</keyword>
<proteinExistence type="predicted"/>
<dbReference type="Proteomes" id="UP001158986">
    <property type="component" value="Unassembled WGS sequence"/>
</dbReference>